<evidence type="ECO:0000256" key="1">
    <source>
        <dbReference type="SAM" id="Phobius"/>
    </source>
</evidence>
<sequence>MQTREQLQGTIRYAIRLCERTARLYRRIGTAGTFVAITGGSATMSGALGDLPGWVTVSGSVLLTLAGAALIAIRPADKAAQNESDIRRYQALMTKSHAMTVEQLITAIEEAHHGDAPDVEPLRNVAYNDVLLEINRDDQLVSLSPIEKLLKALA</sequence>
<proteinExistence type="predicted"/>
<organism evidence="2 3">
    <name type="scientific">Accumulibacter regalis</name>
    <dbReference type="NCBI Taxonomy" id="522306"/>
    <lineage>
        <taxon>Bacteria</taxon>
        <taxon>Pseudomonadati</taxon>
        <taxon>Pseudomonadota</taxon>
        <taxon>Betaproteobacteria</taxon>
        <taxon>Candidatus Accumulibacter</taxon>
    </lineage>
</organism>
<dbReference type="AlphaFoldDB" id="A0A011PS14"/>
<comment type="caution">
    <text evidence="2">The sequence shown here is derived from an EMBL/GenBank/DDBJ whole genome shotgun (WGS) entry which is preliminary data.</text>
</comment>
<dbReference type="PATRIC" id="fig|1454004.3.peg.954"/>
<protein>
    <recommendedName>
        <fullName evidence="4">SMODS and SLOG-associating 2TM effector domain-containing protein</fullName>
    </recommendedName>
</protein>
<dbReference type="STRING" id="1454004.AW11_00904"/>
<keyword evidence="1" id="KW-1133">Transmembrane helix</keyword>
<accession>A0A011PS14</accession>
<evidence type="ECO:0008006" key="4">
    <source>
        <dbReference type="Google" id="ProtNLM"/>
    </source>
</evidence>
<keyword evidence="1" id="KW-0812">Transmembrane</keyword>
<name>A0A011PS14_ACCRE</name>
<keyword evidence="1" id="KW-0472">Membrane</keyword>
<feature type="transmembrane region" description="Helical" evidence="1">
    <location>
        <begin position="54"/>
        <end position="73"/>
    </location>
</feature>
<feature type="transmembrane region" description="Helical" evidence="1">
    <location>
        <begin position="28"/>
        <end position="48"/>
    </location>
</feature>
<gene>
    <name evidence="2" type="ORF">AW11_00904</name>
</gene>
<dbReference type="Proteomes" id="UP000022141">
    <property type="component" value="Unassembled WGS sequence"/>
</dbReference>
<evidence type="ECO:0000313" key="3">
    <source>
        <dbReference type="Proteomes" id="UP000022141"/>
    </source>
</evidence>
<evidence type="ECO:0000313" key="2">
    <source>
        <dbReference type="EMBL" id="EXI90201.1"/>
    </source>
</evidence>
<dbReference type="EMBL" id="JEMY01000008">
    <property type="protein sequence ID" value="EXI90201.1"/>
    <property type="molecule type" value="Genomic_DNA"/>
</dbReference>
<reference evidence="2" key="1">
    <citation type="submission" date="2014-02" db="EMBL/GenBank/DDBJ databases">
        <title>Expanding our view of genomic diversity in Candidatus Accumulibacter clades.</title>
        <authorList>
            <person name="Skennerton C.T."/>
            <person name="Barr J.J."/>
            <person name="Slater F.R."/>
            <person name="Bond P.L."/>
            <person name="Tyson G.W."/>
        </authorList>
    </citation>
    <scope>NUCLEOTIDE SEQUENCE [LARGE SCALE GENOMIC DNA]</scope>
</reference>
<keyword evidence="3" id="KW-1185">Reference proteome</keyword>